<gene>
    <name evidence="6" type="ORF">UW60_C0035G0009</name>
</gene>
<dbReference type="InterPro" id="IPR020829">
    <property type="entry name" value="GlycerAld_3-P_DH_cat"/>
</dbReference>
<dbReference type="InterPro" id="IPR020831">
    <property type="entry name" value="GlycerAld/Erythrose_P_DH"/>
</dbReference>
<keyword evidence="4" id="KW-0472">Membrane</keyword>
<evidence type="ECO:0000259" key="5">
    <source>
        <dbReference type="SMART" id="SM00846"/>
    </source>
</evidence>
<dbReference type="GO" id="GO:0051287">
    <property type="term" value="F:NAD binding"/>
    <property type="evidence" value="ECO:0007669"/>
    <property type="project" value="InterPro"/>
</dbReference>
<keyword evidence="4" id="KW-0812">Transmembrane</keyword>
<comment type="caution">
    <text evidence="6">The sequence shown here is derived from an EMBL/GenBank/DDBJ whole genome shotgun (WGS) entry which is preliminary data.</text>
</comment>
<dbReference type="InterPro" id="IPR036291">
    <property type="entry name" value="NAD(P)-bd_dom_sf"/>
</dbReference>
<dbReference type="Gene3D" id="3.40.50.720">
    <property type="entry name" value="NAD(P)-binding Rossmann-like Domain"/>
    <property type="match status" value="1"/>
</dbReference>
<name>A0A0G1M1E4_9BACT</name>
<keyword evidence="2" id="KW-0560">Oxidoreductase</keyword>
<dbReference type="Gene3D" id="3.30.360.10">
    <property type="entry name" value="Dihydrodipicolinate Reductase, domain 2"/>
    <property type="match status" value="1"/>
</dbReference>
<keyword evidence="4" id="KW-1133">Transmembrane helix</keyword>
<evidence type="ECO:0000313" key="6">
    <source>
        <dbReference type="EMBL" id="KKT65779.1"/>
    </source>
</evidence>
<evidence type="ECO:0000256" key="2">
    <source>
        <dbReference type="ARBA" id="ARBA00023002"/>
    </source>
</evidence>
<organism evidence="6 7">
    <name type="scientific">Candidatus Woesebacteria bacterium GW2011_GWA2_44_33</name>
    <dbReference type="NCBI Taxonomy" id="1618564"/>
    <lineage>
        <taxon>Bacteria</taxon>
        <taxon>Candidatus Woeseibacteriota</taxon>
    </lineage>
</organism>
<evidence type="ECO:0000256" key="3">
    <source>
        <dbReference type="RuleBase" id="RU000397"/>
    </source>
</evidence>
<feature type="transmembrane region" description="Helical" evidence="4">
    <location>
        <begin position="20"/>
        <end position="38"/>
    </location>
</feature>
<dbReference type="SUPFAM" id="SSF55347">
    <property type="entry name" value="Glyceraldehyde-3-phosphate dehydrogenase-like, C-terminal domain"/>
    <property type="match status" value="1"/>
</dbReference>
<dbReference type="PRINTS" id="PR00078">
    <property type="entry name" value="G3PDHDRGNASE"/>
</dbReference>
<proteinExistence type="inferred from homology"/>
<dbReference type="Pfam" id="PF00044">
    <property type="entry name" value="Gp_dh_N"/>
    <property type="match status" value="1"/>
</dbReference>
<dbReference type="CDD" id="cd18126">
    <property type="entry name" value="GAPDH_I_C"/>
    <property type="match status" value="1"/>
</dbReference>
<dbReference type="AlphaFoldDB" id="A0A0G1M1E4"/>
<dbReference type="GO" id="GO:0016620">
    <property type="term" value="F:oxidoreductase activity, acting on the aldehyde or oxo group of donors, NAD or NADP as acceptor"/>
    <property type="evidence" value="ECO:0007669"/>
    <property type="project" value="InterPro"/>
</dbReference>
<dbReference type="SMART" id="SM00846">
    <property type="entry name" value="Gp_dh_N"/>
    <property type="match status" value="1"/>
</dbReference>
<dbReference type="Proteomes" id="UP000034826">
    <property type="component" value="Unassembled WGS sequence"/>
</dbReference>
<dbReference type="FunFam" id="3.40.50.720:FF:000001">
    <property type="entry name" value="Glyceraldehyde-3-phosphate dehydrogenase"/>
    <property type="match status" value="1"/>
</dbReference>
<feature type="domain" description="Glyceraldehyde 3-phosphate dehydrogenase NAD(P) binding" evidence="5">
    <location>
        <begin position="66"/>
        <end position="232"/>
    </location>
</feature>
<reference evidence="6 7" key="1">
    <citation type="journal article" date="2015" name="Nature">
        <title>rRNA introns, odd ribosomes, and small enigmatic genomes across a large radiation of phyla.</title>
        <authorList>
            <person name="Brown C.T."/>
            <person name="Hug L.A."/>
            <person name="Thomas B.C."/>
            <person name="Sharon I."/>
            <person name="Castelle C.J."/>
            <person name="Singh A."/>
            <person name="Wilkins M.J."/>
            <person name="Williams K.H."/>
            <person name="Banfield J.F."/>
        </authorList>
    </citation>
    <scope>NUCLEOTIDE SEQUENCE [LARGE SCALE GENOMIC DNA]</scope>
</reference>
<dbReference type="Pfam" id="PF02800">
    <property type="entry name" value="Gp_dh_C"/>
    <property type="match status" value="1"/>
</dbReference>
<dbReference type="PANTHER" id="PTHR43148">
    <property type="entry name" value="GLYCERALDEHYDE-3-PHOSPHATE DEHYDROGENASE 2"/>
    <property type="match status" value="1"/>
</dbReference>
<dbReference type="FunFam" id="3.30.360.10:FF:000002">
    <property type="entry name" value="Glyceraldehyde-3-phosphate dehydrogenase"/>
    <property type="match status" value="1"/>
</dbReference>
<comment type="similarity">
    <text evidence="1 3">Belongs to the glyceraldehyde-3-phosphate dehydrogenase family.</text>
</comment>
<evidence type="ECO:0000313" key="7">
    <source>
        <dbReference type="Proteomes" id="UP000034826"/>
    </source>
</evidence>
<accession>A0A0G1M1E4</accession>
<feature type="transmembrane region" description="Helical" evidence="4">
    <location>
        <begin position="50"/>
        <end position="70"/>
    </location>
</feature>
<dbReference type="EMBL" id="LCIY01000035">
    <property type="protein sequence ID" value="KKT65779.1"/>
    <property type="molecule type" value="Genomic_DNA"/>
</dbReference>
<evidence type="ECO:0000256" key="1">
    <source>
        <dbReference type="ARBA" id="ARBA00007406"/>
    </source>
</evidence>
<dbReference type="SUPFAM" id="SSF51735">
    <property type="entry name" value="NAD(P)-binding Rossmann-fold domains"/>
    <property type="match status" value="1"/>
</dbReference>
<evidence type="ECO:0000256" key="4">
    <source>
        <dbReference type="SAM" id="Phobius"/>
    </source>
</evidence>
<dbReference type="PATRIC" id="fig|1618564.3.peg.815"/>
<dbReference type="InterPro" id="IPR020828">
    <property type="entry name" value="GlycerAld_3-P_DH_NAD(P)-bd"/>
</dbReference>
<dbReference type="CDD" id="cd05214">
    <property type="entry name" value="GAPDH_I_N"/>
    <property type="match status" value="1"/>
</dbReference>
<sequence>MQNNPIHSLIRPGLAAARPGLFIFVFSFCNLLSLLAIKHPKRQYPKFLRYLRYLCYLCYFIYIYMIRLAVNGFGRIGRTAVRVLVEKQLPDLELVAINTSGSMEIEGWAHLLKYDTAYGKFSHDIKVIHLKDAKDAADNDPVIGQLMIEGLPAPVMVLAQKHPAKLPWKDYRVDIVIESTGVFTSEDKAKLHLVAGAKRVLISAPPKGGGIGTFVLGANEYQSGEIISNASCTTNCVAPVAAVLHSKFGIEKAALLTIHGYTDDQNLQDNSHRDLRRARAAAQNLVPTTTGAAISTTETIPELKGLFDGIAVRAPIITGSLSDITCLLKKSLTKQEANQAFIEASKTPRWRGILAVTDEPLVSSDIIGRPESAIVDLSLTQVVAGNLVKVLCWYDNEYGYCHRLIDQALAIGKTLSSSSTLNSP</sequence>
<protein>
    <submittedName>
        <fullName evidence="6">Glyceraldehyde-3-phosphate dehydrogenase, type I</fullName>
    </submittedName>
</protein>